<evidence type="ECO:0000313" key="2">
    <source>
        <dbReference type="Proteomes" id="UP000830768"/>
    </source>
</evidence>
<keyword evidence="2" id="KW-1185">Reference proteome</keyword>
<sequence>MQIPLESRAVPAFLIHSPFLPLSRHHFSAVSKMPSTISEQEALLLSKQFYVNDGILPSKSIGLLKATTLDTPMEEIWRRYKEDGYVFLKGILPREDVLKVRQKYFEMLAPTGVLAPGSKPVDGIFNTSHDRLNFPGIGAGTANSTDSEGHVTGPNPKVARLFGDLAMQAHHEDWYKEDLCQHPALQDFVAKMTGWGDNTLSIRRTLLRNNMPQNKAIGVHYDQIFLRHGEDTVITAWVPIGDIKIDGGGLIYLEKGQEIGAQIEQDFTDRAKAAGLTDEEMKNAYNRNMNGGGLLAEGPAGFAKEYNRRWLLTAYEAGDVVLHNSYAIHASCINHDKDNVIRLGTDLRYVDSSRPWDTRWSSVLRPGDGL</sequence>
<dbReference type="EMBL" id="CP090033">
    <property type="protein sequence ID" value="UPK93348.1"/>
    <property type="molecule type" value="Genomic_DNA"/>
</dbReference>
<protein>
    <submittedName>
        <fullName evidence="1">Uncharacterized protein</fullName>
    </submittedName>
</protein>
<name>A0ACD3YZQ7_FUSSC</name>
<evidence type="ECO:0000313" key="1">
    <source>
        <dbReference type="EMBL" id="UPK93348.1"/>
    </source>
</evidence>
<organism evidence="1 2">
    <name type="scientific">Fusarium solani subsp. cucurbitae</name>
    <name type="common">Neocosmosporum cucurbitae</name>
    <dbReference type="NCBI Taxonomy" id="2747967"/>
    <lineage>
        <taxon>Eukaryota</taxon>
        <taxon>Fungi</taxon>
        <taxon>Dikarya</taxon>
        <taxon>Ascomycota</taxon>
        <taxon>Pezizomycotina</taxon>
        <taxon>Sordariomycetes</taxon>
        <taxon>Hypocreomycetidae</taxon>
        <taxon>Hypocreales</taxon>
        <taxon>Nectriaceae</taxon>
        <taxon>Fusarium</taxon>
        <taxon>Fusarium solani species complex</taxon>
    </lineage>
</organism>
<accession>A0ACD3YZQ7</accession>
<dbReference type="Proteomes" id="UP000830768">
    <property type="component" value="Chromosome 4"/>
</dbReference>
<gene>
    <name evidence="1" type="ORF">LCI18_004283</name>
</gene>
<reference evidence="1" key="1">
    <citation type="submission" date="2021-11" db="EMBL/GenBank/DDBJ databases">
        <title>Fusarium solani-melongenae Genome sequencing and assembly.</title>
        <authorList>
            <person name="Xie S."/>
            <person name="Huang L."/>
            <person name="Zhang X."/>
        </authorList>
    </citation>
    <scope>NUCLEOTIDE SEQUENCE</scope>
    <source>
        <strain evidence="1">CRI 24-3</strain>
    </source>
</reference>
<proteinExistence type="predicted"/>